<dbReference type="GO" id="GO:0005856">
    <property type="term" value="C:cytoskeleton"/>
    <property type="evidence" value="ECO:0007669"/>
    <property type="project" value="UniProtKB-SubCell"/>
</dbReference>
<sequence>MPYPEASRFTSADFSMRHLPDASDTSMSFQIPLDAHLQSRLVDENSHDFLDGLDANLITPVPPRGMQSPLTLGELTPQHKLKVDLEDALSSTLVEPFTAASSSKQVDLDDAAPMTFPIPSSSKQSAAHEFFEQQYRESPRRRTRQMSRNDLDADPPIDSKPKDALEKTGRKGRSKRVEIIAPFTSSGPSESSKVPELQYQESPKRRTRSKPSRDLDLKGPVDSKSKDTVEPSTGWNGRPQPAEVIAPAPPMKIAEVPAPSRKRAVRSKDHISCRDGVASGEEQLPLAVPTSARPANDVDSFNTAPPSRPGHMLPSKKEGGHVSDKCANTLSERRLLQTANPFGGSSRPESDRNAVLTTRPQAGTSSTEQMIEPKNQDDLGPLTVSQLSPRKQMENVGYSEDHPPPSPTRPGRKRSASPSTDIDQPRKVSGRGSKSEEGRQAKRIKTLEPSVVKNTVAPRARSAQLPSAQQASLGRRPVTGSRRKAAPPSLKNSGTLRSSRERGRTASADQWQDLSRPQPGLMQMQMPDLRKPSVTLPLTKPTVPMGFHFSSDARIEARKQEGNDKATGSSSKRAGRNVHPIPDFKAMHAAEAERAAARREQIVPAVPLPIYFSTEARLKEREKFDELRRAKELELERQKEERRLQQELEEQKEVRELRKKAVPKANVVPDWYALAPKRKGES</sequence>
<feature type="compositionally biased region" description="Basic and acidic residues" evidence="6">
    <location>
        <begin position="129"/>
        <end position="140"/>
    </location>
</feature>
<dbReference type="Proteomes" id="UP000298061">
    <property type="component" value="Unassembled WGS sequence"/>
</dbReference>
<comment type="caution">
    <text evidence="8">The sequence shown here is derived from an EMBL/GenBank/DDBJ whole genome shotgun (WGS) entry which is preliminary data.</text>
</comment>
<feature type="compositionally biased region" description="Basic and acidic residues" evidence="6">
    <location>
        <begin position="211"/>
        <end position="229"/>
    </location>
</feature>
<feature type="compositionally biased region" description="Polar residues" evidence="6">
    <location>
        <begin position="355"/>
        <end position="369"/>
    </location>
</feature>
<evidence type="ECO:0000313" key="9">
    <source>
        <dbReference type="Proteomes" id="UP000298061"/>
    </source>
</evidence>
<comment type="similarity">
    <text evidence="2">Belongs to the TPX2 family.</text>
</comment>
<evidence type="ECO:0000256" key="5">
    <source>
        <dbReference type="SAM" id="Coils"/>
    </source>
</evidence>
<dbReference type="STRING" id="135208.A0A4Y9ZP97"/>
<reference evidence="8 9" key="1">
    <citation type="submission" date="2019-02" db="EMBL/GenBank/DDBJ databases">
        <title>Genome sequencing of the rare red list fungi Hericium alpestre (H. flagellum).</title>
        <authorList>
            <person name="Buettner E."/>
            <person name="Kellner H."/>
        </authorList>
    </citation>
    <scope>NUCLEOTIDE SEQUENCE [LARGE SCALE GENOMIC DNA]</scope>
    <source>
        <strain evidence="8 9">DSM 108284</strain>
    </source>
</reference>
<feature type="compositionally biased region" description="Basic and acidic residues" evidence="6">
    <location>
        <begin position="554"/>
        <end position="564"/>
    </location>
</feature>
<dbReference type="OrthoDB" id="3242303at2759"/>
<proteinExistence type="inferred from homology"/>
<protein>
    <recommendedName>
        <fullName evidence="7">TPX2 C-terminal domain-containing protein</fullName>
    </recommendedName>
</protein>
<evidence type="ECO:0000259" key="7">
    <source>
        <dbReference type="Pfam" id="PF06886"/>
    </source>
</evidence>
<evidence type="ECO:0000256" key="4">
    <source>
        <dbReference type="ARBA" id="ARBA00023212"/>
    </source>
</evidence>
<feature type="region of interest" description="Disordered" evidence="6">
    <location>
        <begin position="99"/>
        <end position="527"/>
    </location>
</feature>
<dbReference type="EMBL" id="SFCI01001161">
    <property type="protein sequence ID" value="TFY76592.1"/>
    <property type="molecule type" value="Genomic_DNA"/>
</dbReference>
<keyword evidence="9" id="KW-1185">Reference proteome</keyword>
<accession>A0A4Y9ZP97</accession>
<keyword evidence="3" id="KW-0963">Cytoplasm</keyword>
<feature type="region of interest" description="Disordered" evidence="6">
    <location>
        <begin position="554"/>
        <end position="579"/>
    </location>
</feature>
<feature type="domain" description="TPX2 C-terminal" evidence="7">
    <location>
        <begin position="612"/>
        <end position="678"/>
    </location>
</feature>
<feature type="compositionally biased region" description="Basic and acidic residues" evidence="6">
    <location>
        <begin position="147"/>
        <end position="169"/>
    </location>
</feature>
<dbReference type="InterPro" id="IPR027329">
    <property type="entry name" value="TPX2_C"/>
</dbReference>
<feature type="compositionally biased region" description="Basic and acidic residues" evidence="6">
    <location>
        <begin position="315"/>
        <end position="324"/>
    </location>
</feature>
<organism evidence="8 9">
    <name type="scientific">Hericium alpestre</name>
    <dbReference type="NCBI Taxonomy" id="135208"/>
    <lineage>
        <taxon>Eukaryota</taxon>
        <taxon>Fungi</taxon>
        <taxon>Dikarya</taxon>
        <taxon>Basidiomycota</taxon>
        <taxon>Agaricomycotina</taxon>
        <taxon>Agaricomycetes</taxon>
        <taxon>Russulales</taxon>
        <taxon>Hericiaceae</taxon>
        <taxon>Hericium</taxon>
    </lineage>
</organism>
<evidence type="ECO:0000256" key="2">
    <source>
        <dbReference type="ARBA" id="ARBA00005885"/>
    </source>
</evidence>
<feature type="compositionally biased region" description="Polar residues" evidence="6">
    <location>
        <begin position="183"/>
        <end position="192"/>
    </location>
</feature>
<dbReference type="Pfam" id="PF06886">
    <property type="entry name" value="TPX2"/>
    <property type="match status" value="1"/>
</dbReference>
<gene>
    <name evidence="8" type="ORF">EWM64_g7421</name>
</gene>
<dbReference type="AlphaFoldDB" id="A0A4Y9ZP97"/>
<evidence type="ECO:0000256" key="1">
    <source>
        <dbReference type="ARBA" id="ARBA00004245"/>
    </source>
</evidence>
<evidence type="ECO:0000313" key="8">
    <source>
        <dbReference type="EMBL" id="TFY76592.1"/>
    </source>
</evidence>
<evidence type="ECO:0000256" key="6">
    <source>
        <dbReference type="SAM" id="MobiDB-lite"/>
    </source>
</evidence>
<keyword evidence="5" id="KW-0175">Coiled coil</keyword>
<keyword evidence="4" id="KW-0206">Cytoskeleton</keyword>
<comment type="subcellular location">
    <subcellularLocation>
        <location evidence="1">Cytoplasm</location>
        <location evidence="1">Cytoskeleton</location>
    </subcellularLocation>
</comment>
<feature type="coiled-coil region" evidence="5">
    <location>
        <begin position="621"/>
        <end position="657"/>
    </location>
</feature>
<name>A0A4Y9ZP97_9AGAM</name>
<evidence type="ECO:0000256" key="3">
    <source>
        <dbReference type="ARBA" id="ARBA00022490"/>
    </source>
</evidence>